<reference evidence="2" key="1">
    <citation type="submission" date="2016-08" db="EMBL/GenBank/DDBJ databases">
        <authorList>
            <person name="Merda D."/>
            <person name="Briand M."/>
            <person name="Taghouti G."/>
            <person name="Carrere S."/>
            <person name="Gouzy J."/>
            <person name="Portier P."/>
            <person name="Jacques M.-A."/>
            <person name="Fischer-Le Saux M."/>
        </authorList>
    </citation>
    <scope>NUCLEOTIDE SEQUENCE [LARGE SCALE GENOMIC DNA]</scope>
    <source>
        <strain evidence="2">CFBP1156</strain>
    </source>
</reference>
<gene>
    <name evidence="1" type="ORF">XhyaCFBP1156_11640</name>
</gene>
<dbReference type="Proteomes" id="UP000238261">
    <property type="component" value="Unassembled WGS sequence"/>
</dbReference>
<proteinExistence type="predicted"/>
<keyword evidence="2" id="KW-1185">Reference proteome</keyword>
<evidence type="ECO:0000313" key="1">
    <source>
        <dbReference type="EMBL" id="PPU97321.1"/>
    </source>
</evidence>
<comment type="caution">
    <text evidence="1">The sequence shown here is derived from an EMBL/GenBank/DDBJ whole genome shotgun (WGS) entry which is preliminary data.</text>
</comment>
<name>A0A2S7EWA5_9XANT</name>
<protein>
    <submittedName>
        <fullName evidence="1">Uncharacterized protein</fullName>
    </submittedName>
</protein>
<dbReference type="RefSeq" id="WP_046977478.1">
    <property type="nucleotide sequence ID" value="NZ_CP043476.1"/>
</dbReference>
<accession>A0A2S7EWA5</accession>
<sequence>MGIYSDLLFHQGHIADLALARALATTPKAPTPPAPDTATRVAAADAQATEEKNREYALLRRRMTALSPFR</sequence>
<dbReference type="AlphaFoldDB" id="A0A2S7EWA5"/>
<dbReference type="EMBL" id="MDEG01000009">
    <property type="protein sequence ID" value="PPU97321.1"/>
    <property type="molecule type" value="Genomic_DNA"/>
</dbReference>
<evidence type="ECO:0000313" key="2">
    <source>
        <dbReference type="Proteomes" id="UP000238261"/>
    </source>
</evidence>
<organism evidence="1 2">
    <name type="scientific">Xanthomonas hyacinthi</name>
    <dbReference type="NCBI Taxonomy" id="56455"/>
    <lineage>
        <taxon>Bacteria</taxon>
        <taxon>Pseudomonadati</taxon>
        <taxon>Pseudomonadota</taxon>
        <taxon>Gammaproteobacteria</taxon>
        <taxon>Lysobacterales</taxon>
        <taxon>Lysobacteraceae</taxon>
        <taxon>Xanthomonas</taxon>
    </lineage>
</organism>